<keyword evidence="10" id="KW-0407">Ion channel</keyword>
<feature type="transmembrane region" description="Helical" evidence="11">
    <location>
        <begin position="2066"/>
        <end position="2089"/>
    </location>
</feature>
<feature type="transmembrane region" description="Helical" evidence="11">
    <location>
        <begin position="1832"/>
        <end position="1854"/>
    </location>
</feature>
<dbReference type="Gramene" id="KZN03943">
    <property type="protein sequence ID" value="KZN03943"/>
    <property type="gene ID" value="DCAR_012699"/>
</dbReference>
<proteinExistence type="predicted"/>
<feature type="transmembrane region" description="Helical" evidence="11">
    <location>
        <begin position="426"/>
        <end position="448"/>
    </location>
</feature>
<evidence type="ECO:0000256" key="5">
    <source>
        <dbReference type="ARBA" id="ARBA00023065"/>
    </source>
</evidence>
<evidence type="ECO:0000256" key="6">
    <source>
        <dbReference type="ARBA" id="ARBA00023136"/>
    </source>
</evidence>
<dbReference type="Gene3D" id="3.40.50.2300">
    <property type="match status" value="5"/>
</dbReference>
<evidence type="ECO:0000256" key="4">
    <source>
        <dbReference type="ARBA" id="ARBA00022989"/>
    </source>
</evidence>
<keyword evidence="6 11" id="KW-0472">Membrane</keyword>
<feature type="domain" description="Solute-binding protein family 3/N-terminal" evidence="13">
    <location>
        <begin position="1151"/>
        <end position="1490"/>
    </location>
</feature>
<feature type="transmembrane region" description="Helical" evidence="11">
    <location>
        <begin position="1275"/>
        <end position="1297"/>
    </location>
</feature>
<keyword evidence="12" id="KW-0732">Signal</keyword>
<dbReference type="InterPro" id="IPR001638">
    <property type="entry name" value="Solute-binding_3/MltF_N"/>
</dbReference>
<evidence type="ECO:0000256" key="9">
    <source>
        <dbReference type="ARBA" id="ARBA00023286"/>
    </source>
</evidence>
<feature type="domain" description="Ionotropic glutamate receptor C-terminal" evidence="14">
    <location>
        <begin position="1712"/>
        <end position="2045"/>
    </location>
</feature>
<name>A0A162APB6_DAUCS</name>
<dbReference type="SMART" id="SM00062">
    <property type="entry name" value="PBPb"/>
    <property type="match status" value="1"/>
</dbReference>
<dbReference type="CDD" id="cd19990">
    <property type="entry name" value="PBP1_GABAb_receptor_plant"/>
    <property type="match status" value="1"/>
</dbReference>
<feature type="domain" description="Ionotropic glutamate receptor C-terminal" evidence="14">
    <location>
        <begin position="1151"/>
        <end position="1489"/>
    </location>
</feature>
<dbReference type="InterPro" id="IPR044440">
    <property type="entry name" value="GABAb_receptor_plant_PBP1"/>
</dbReference>
<keyword evidence="9" id="KW-1071">Ligand-gated ion channel</keyword>
<dbReference type="Pfam" id="PF10613">
    <property type="entry name" value="Lig_chan-Glu_bd"/>
    <property type="match status" value="2"/>
</dbReference>
<dbReference type="SUPFAM" id="SSF53822">
    <property type="entry name" value="Periplasmic binding protein-like I"/>
    <property type="match status" value="3"/>
</dbReference>
<evidence type="ECO:0000256" key="8">
    <source>
        <dbReference type="ARBA" id="ARBA00023180"/>
    </source>
</evidence>
<reference evidence="15" key="1">
    <citation type="journal article" date="2016" name="Nat. Genet.">
        <title>A high-quality carrot genome assembly provides new insights into carotenoid accumulation and asterid genome evolution.</title>
        <authorList>
            <person name="Iorizzo M."/>
            <person name="Ellison S."/>
            <person name="Senalik D."/>
            <person name="Zeng P."/>
            <person name="Satapoomin P."/>
            <person name="Huang J."/>
            <person name="Bowman M."/>
            <person name="Iovene M."/>
            <person name="Sanseverino W."/>
            <person name="Cavagnaro P."/>
            <person name="Yildiz M."/>
            <person name="Macko-Podgorni A."/>
            <person name="Moranska E."/>
            <person name="Grzebelus E."/>
            <person name="Grzebelus D."/>
            <person name="Ashrafi H."/>
            <person name="Zheng Z."/>
            <person name="Cheng S."/>
            <person name="Spooner D."/>
            <person name="Van Deynze A."/>
            <person name="Simon P."/>
        </authorList>
    </citation>
    <scope>NUCLEOTIDE SEQUENCE [LARGE SCALE GENOMIC DNA]</scope>
    <source>
        <tissue evidence="15">Leaf</tissue>
    </source>
</reference>
<dbReference type="InterPro" id="IPR001320">
    <property type="entry name" value="Iontro_rcpt_C"/>
</dbReference>
<dbReference type="GO" id="GO:0015276">
    <property type="term" value="F:ligand-gated monoatomic ion channel activity"/>
    <property type="evidence" value="ECO:0007669"/>
    <property type="project" value="InterPro"/>
</dbReference>
<evidence type="ECO:0000313" key="15">
    <source>
        <dbReference type="EMBL" id="KZN03943.1"/>
    </source>
</evidence>
<sequence>MDLRNNILAPGFHSSCVLLMLFCHLCRYSHSQKEFRVGVIVDMGSWNGKIVDRCITMATSDFYNLNAHYKTRIIPQTTDSKGDPLQALEAAQGLVVKNVKAMIVGPEMSLDEKLLALISDEAKVPIFSLSGSASFDEYPYFLQLSNGEALQFEATATLAESFQWKNVIFICEDSEFKSGVVSHLFESFQEKNIQIDYISSLSPTISDDGILAELHKLMDELVKTRIKGLSGDFKTVNRTVPILQAFEIVNVIREGERRVGFWAKGVGITRDIMHPASSNNDLKVIIWPGGSIVTPRGMHIKKLRVGIPHNTAFKEFISQENDPQTSMIRPIGFCVDVFQAALELLPYNVMYEFIPSANVTGETEGTYNDLLYQIYLQRIDAAVGDISITAERSLYVDFTTPYTDIGVGTIVKIKTNKDMWIFTKPIGADLCLMTAVFFILTALLIWVIEKPINKDFQGSPSEQLGTIFFSTLFFSSSEKLSSNLSRFVILIWALLVLILTSSYTATLASMLTVQQIGLASNAIVGYRTSSFVERNTVSNINYKDYRLRPYSSAEQYADALSKGSKNGGIDGILDEIPYIQAFLSKYSADYTMVDSASSTNGFGFAFPKGSSLVHDISRAIANLREDGRLEMLQKEWYNKPRSLVSQETLAKPQVLKIDRFGGLFLVTGVSLGLALIVIIYYFIRKKLNVNNYIFEKLANGNLAILMARLSSGQEINTSSTAENEDPSGDYCHSQNEFRVGVILDMGSWNRKMVHSSITMAVSEFYNINSHYKTRIVPSTADSKGDPLQALEAAQELVVKNVAAMIVGAEMSLDAKLLALIGDKARVPIFSLSGSASFDEYPYFLQLSHSEAMQFEATAALVESFHWKAIIFIGENANYKPGVISCLLESFQEKNIQIDHISSLSSTITDDGILAELHKLMSMQTTIFVLHMTPSLASRLFSSVKSLGMQSEGYAWILTDTTRDIMNSGELMQPIEGALALKPYVPPSTKLRNFTSRWRKELQDKKPYMNVNELSSHGLWAYDAIWALAKAVEEVNMQINPKSTEEHNSASDFIHVGVSLIQKKLLYELVKTRFEGLSGEFKIINRTVPILKAFEIVNVIEEGEKRVGFWAKGVGITREIMHPALSHNNLKLIVWPGGSITAPKGAWPSRKKLRVGVPKKKGFTEFINLEYDPQTNTTRAMGFCVDVFKAALEALPYEVPIEYIPFVDANGELKGTYNDLVYQIYLEQYDAVVGDVTITNNRSQYVEFTIPYTEIGVGTITKVKENEDMWIFTKPVGADLCLITAVFFILTGIVIWFIEKPINKEFQGSLSQQIGTIFFSTLFLSSRQKLSSNLSRFVMFIWVFLVLILTSSYTATLASLLTVQQIGLASRGANVGYQTGSFVERAIASNLNFMDYSLRPYSSAEEYADALSKGSKNRGVDGIVDEMPYIKAFLSKYSPDYAMVDSASTTNGFSFAFRKGSPLVPEISRAIAKLREEGTLDTLEKKWYNKPSSLVNQELPPKPQVLKYGHSQKEFRVGVILDMGSSNGKMVHSCITMAASDFYNVNAHYKTRIVLQTIDSEGDPLQALEAAQNLVAKNAEAVIVGPETPLDAKLLAYGHSQKEFRVGVILDMGSSNGKMVHSCITMAASDFYNVNAHYKTRIVLQTIDSEGDPLQALEAGERRVGSWTKGVGIVREKRHPDLSDNDLELIIWPGGSITIPGGAWSFMRMNRTKLRVGVVNNSGFEEFASLKYDPQINTYRAMGFCVDVFEDALKALPYEILVKYGPVEEATYDSIVYQIYLQLQKYDAIVGDISITYNRSRYVDFTTPYTDIGVGTIARVKRNKDLWIFTKPVSVNLCLMTAAFFIVTGIVIWLIEKPVNKAFQGSLSEQAGTIFFSTLFFGYRENLSSNLSKFVMLTWAFLVLILTSSYTATLASMLTVQQIGLASRGDSVGYQSGLVAKTIVSNLNFTDYRLRPYGSAKDYADALSKGSKNDGVDGIIDEMPYIKSFLSKYSQDYAMVNSAPTTNGFGFAFRKGSPLVSEISREILKLREDGTIQTLEEKWYNKPEYLVEQETQPKPQVLGVDNFGGLFIITGVSLGLALFVIIFCFIRKKLNLAVTHLQFRSERACINE</sequence>
<evidence type="ECO:0000256" key="3">
    <source>
        <dbReference type="ARBA" id="ARBA00022692"/>
    </source>
</evidence>
<feature type="transmembrane region" description="Helical" evidence="11">
    <location>
        <begin position="487"/>
        <end position="508"/>
    </location>
</feature>
<feature type="transmembrane region" description="Helical" evidence="11">
    <location>
        <begin position="660"/>
        <end position="683"/>
    </location>
</feature>
<feature type="transmembrane region" description="Helical" evidence="11">
    <location>
        <begin position="1894"/>
        <end position="1917"/>
    </location>
</feature>
<feature type="transmembrane region" description="Helical" evidence="11">
    <location>
        <begin position="1688"/>
        <end position="1706"/>
    </location>
</feature>
<feature type="transmembrane region" description="Helical" evidence="11">
    <location>
        <begin position="1336"/>
        <end position="1360"/>
    </location>
</feature>
<evidence type="ECO:0000259" key="14">
    <source>
        <dbReference type="SMART" id="SM00079"/>
    </source>
</evidence>
<evidence type="ECO:0008006" key="16">
    <source>
        <dbReference type="Google" id="ProtNLM"/>
    </source>
</evidence>
<gene>
    <name evidence="15" type="ORF">DCAR_012699</name>
</gene>
<dbReference type="FunFam" id="3.40.190.10:FF:000103">
    <property type="entry name" value="Glutamate receptor"/>
    <property type="match status" value="2"/>
</dbReference>
<dbReference type="InterPro" id="IPR001828">
    <property type="entry name" value="ANF_lig-bd_rcpt"/>
</dbReference>
<evidence type="ECO:0000256" key="10">
    <source>
        <dbReference type="ARBA" id="ARBA00023303"/>
    </source>
</evidence>
<dbReference type="SMART" id="SM00079">
    <property type="entry name" value="PBPe"/>
    <property type="match status" value="3"/>
</dbReference>
<keyword evidence="8" id="KW-0325">Glycoprotein</keyword>
<dbReference type="SUPFAM" id="SSF53850">
    <property type="entry name" value="Periplasmic binding protein-like II"/>
    <property type="match status" value="3"/>
</dbReference>
<dbReference type="InterPro" id="IPR019594">
    <property type="entry name" value="Glu/Gly-bd"/>
</dbReference>
<organism evidence="15">
    <name type="scientific">Daucus carota subsp. sativus</name>
    <name type="common">Carrot</name>
    <dbReference type="NCBI Taxonomy" id="79200"/>
    <lineage>
        <taxon>Eukaryota</taxon>
        <taxon>Viridiplantae</taxon>
        <taxon>Streptophyta</taxon>
        <taxon>Embryophyta</taxon>
        <taxon>Tracheophyta</taxon>
        <taxon>Spermatophyta</taxon>
        <taxon>Magnoliopsida</taxon>
        <taxon>eudicotyledons</taxon>
        <taxon>Gunneridae</taxon>
        <taxon>Pentapetalae</taxon>
        <taxon>asterids</taxon>
        <taxon>campanulids</taxon>
        <taxon>Apiales</taxon>
        <taxon>Apiaceae</taxon>
        <taxon>Apioideae</taxon>
        <taxon>Scandiceae</taxon>
        <taxon>Daucinae</taxon>
        <taxon>Daucus</taxon>
        <taxon>Daucus sect. Daucus</taxon>
    </lineage>
</organism>
<dbReference type="InterPro" id="IPR028082">
    <property type="entry name" value="Peripla_BP_I"/>
</dbReference>
<keyword evidence="2" id="KW-0813">Transport</keyword>
<dbReference type="Pfam" id="PF00497">
    <property type="entry name" value="SBP_bac_3"/>
    <property type="match status" value="1"/>
</dbReference>
<protein>
    <recommendedName>
        <fullName evidence="16">Ionotropic glutamate receptor C-terminal domain-containing protein</fullName>
    </recommendedName>
</protein>
<keyword evidence="3 11" id="KW-0812">Transmembrane</keyword>
<feature type="chain" id="PRO_5007832289" description="Ionotropic glutamate receptor C-terminal domain-containing protein" evidence="12">
    <location>
        <begin position="32"/>
        <end position="2111"/>
    </location>
</feature>
<dbReference type="Gene3D" id="3.40.190.10">
    <property type="entry name" value="Periplasmic binding protein-like II"/>
    <property type="match status" value="7"/>
</dbReference>
<dbReference type="Pfam" id="PF01094">
    <property type="entry name" value="ANF_receptor"/>
    <property type="match status" value="2"/>
</dbReference>
<evidence type="ECO:0000256" key="1">
    <source>
        <dbReference type="ARBA" id="ARBA00004141"/>
    </source>
</evidence>
<dbReference type="OMA" id="MATFMAN"/>
<dbReference type="Pfam" id="PF00060">
    <property type="entry name" value="Lig_chan"/>
    <property type="match status" value="3"/>
</dbReference>
<dbReference type="EMBL" id="LNRQ01000003">
    <property type="protein sequence ID" value="KZN03943.1"/>
    <property type="molecule type" value="Genomic_DNA"/>
</dbReference>
<evidence type="ECO:0000256" key="7">
    <source>
        <dbReference type="ARBA" id="ARBA00023170"/>
    </source>
</evidence>
<evidence type="ECO:0000256" key="2">
    <source>
        <dbReference type="ARBA" id="ARBA00022448"/>
    </source>
</evidence>
<dbReference type="CDD" id="cd13686">
    <property type="entry name" value="GluR_Plant"/>
    <property type="match status" value="3"/>
</dbReference>
<evidence type="ECO:0000256" key="11">
    <source>
        <dbReference type="SAM" id="Phobius"/>
    </source>
</evidence>
<feature type="domain" description="Ionotropic glutamate receptor C-terminal" evidence="14">
    <location>
        <begin position="302"/>
        <end position="639"/>
    </location>
</feature>
<comment type="caution">
    <text evidence="15">The sequence shown here is derived from an EMBL/GenBank/DDBJ whole genome shotgun (WGS) entry which is preliminary data.</text>
</comment>
<dbReference type="InterPro" id="IPR015683">
    <property type="entry name" value="Ionotropic_Glu_rcpt"/>
</dbReference>
<comment type="subcellular location">
    <subcellularLocation>
        <location evidence="1">Membrane</location>
        <topology evidence="1">Multi-pass membrane protein</topology>
    </subcellularLocation>
</comment>
<evidence type="ECO:0000259" key="13">
    <source>
        <dbReference type="SMART" id="SM00062"/>
    </source>
</evidence>
<dbReference type="GO" id="GO:0016020">
    <property type="term" value="C:membrane"/>
    <property type="evidence" value="ECO:0007669"/>
    <property type="project" value="UniProtKB-SubCell"/>
</dbReference>
<dbReference type="PANTHER" id="PTHR18966">
    <property type="entry name" value="IONOTROPIC GLUTAMATE RECEPTOR"/>
    <property type="match status" value="1"/>
</dbReference>
<keyword evidence="5" id="KW-0406">Ion transport</keyword>
<keyword evidence="4 11" id="KW-1133">Transmembrane helix</keyword>
<keyword evidence="7" id="KW-0675">Receptor</keyword>
<accession>A0A162APB6</accession>
<feature type="signal peptide" evidence="12">
    <location>
        <begin position="1"/>
        <end position="31"/>
    </location>
</feature>
<evidence type="ECO:0000256" key="12">
    <source>
        <dbReference type="SAM" id="SignalP"/>
    </source>
</evidence>
<dbReference type="Gene3D" id="1.10.287.70">
    <property type="match status" value="1"/>
</dbReference>